<evidence type="ECO:0000256" key="4">
    <source>
        <dbReference type="ARBA" id="ARBA00022989"/>
    </source>
</evidence>
<evidence type="ECO:0000313" key="7">
    <source>
        <dbReference type="EMBL" id="RCR70853.1"/>
    </source>
</evidence>
<dbReference type="EMBL" id="QOWE01000003">
    <property type="protein sequence ID" value="RCR70853.1"/>
    <property type="molecule type" value="Genomic_DNA"/>
</dbReference>
<feature type="transmembrane region" description="Helical" evidence="6">
    <location>
        <begin position="275"/>
        <end position="295"/>
    </location>
</feature>
<feature type="transmembrane region" description="Helical" evidence="6">
    <location>
        <begin position="307"/>
        <end position="326"/>
    </location>
</feature>
<evidence type="ECO:0000256" key="2">
    <source>
        <dbReference type="ARBA" id="ARBA00022475"/>
    </source>
</evidence>
<feature type="transmembrane region" description="Helical" evidence="6">
    <location>
        <begin position="131"/>
        <end position="152"/>
    </location>
</feature>
<feature type="transmembrane region" description="Helical" evidence="6">
    <location>
        <begin position="59"/>
        <end position="81"/>
    </location>
</feature>
<keyword evidence="8" id="KW-1185">Reference proteome</keyword>
<comment type="subcellular location">
    <subcellularLocation>
        <location evidence="1">Cell membrane</location>
        <topology evidence="1">Multi-pass membrane protein</topology>
    </subcellularLocation>
</comment>
<feature type="transmembrane region" description="Helical" evidence="6">
    <location>
        <begin position="374"/>
        <end position="393"/>
    </location>
</feature>
<feature type="transmembrane region" description="Helical" evidence="6">
    <location>
        <begin position="346"/>
        <end position="367"/>
    </location>
</feature>
<dbReference type="InterPro" id="IPR002797">
    <property type="entry name" value="Polysacc_synth"/>
</dbReference>
<dbReference type="PANTHER" id="PTHR30250">
    <property type="entry name" value="PST FAMILY PREDICTED COLANIC ACID TRANSPORTER"/>
    <property type="match status" value="1"/>
</dbReference>
<dbReference type="AlphaFoldDB" id="A0A368JW84"/>
<evidence type="ECO:0000256" key="6">
    <source>
        <dbReference type="SAM" id="Phobius"/>
    </source>
</evidence>
<evidence type="ECO:0008006" key="9">
    <source>
        <dbReference type="Google" id="ProtNLM"/>
    </source>
</evidence>
<dbReference type="GO" id="GO:0005886">
    <property type="term" value="C:plasma membrane"/>
    <property type="evidence" value="ECO:0007669"/>
    <property type="project" value="UniProtKB-SubCell"/>
</dbReference>
<protein>
    <recommendedName>
        <fullName evidence="9">Polysaccharide biosynthesis protein</fullName>
    </recommendedName>
</protein>
<feature type="transmembrane region" description="Helical" evidence="6">
    <location>
        <begin position="195"/>
        <end position="214"/>
    </location>
</feature>
<name>A0A368JW84_9BACT</name>
<evidence type="ECO:0000256" key="1">
    <source>
        <dbReference type="ARBA" id="ARBA00004651"/>
    </source>
</evidence>
<evidence type="ECO:0000256" key="3">
    <source>
        <dbReference type="ARBA" id="ARBA00022692"/>
    </source>
</evidence>
<evidence type="ECO:0000313" key="8">
    <source>
        <dbReference type="Proteomes" id="UP000253383"/>
    </source>
</evidence>
<feature type="transmembrane region" description="Helical" evidence="6">
    <location>
        <begin position="173"/>
        <end position="189"/>
    </location>
</feature>
<sequence length="436" mass="48488">MKRIKHNGTNRSLFMTRSILEKLKKTAWYLGVPAVNFAVSTITFPILSTYLSASDYGVIGYFGSLILFINVFYGLSFNTYFMSVYHRYEPGERGVLIRKLVSALLVWNVVFYPVSVGLLALFLHFNNVRIPLVPFGVLALAIAGASFFRNFLQVSYRLDGAAFRFFAFMSSQKIVLTAAILFFVVYWRLGALGHYWGTLVAEGVFLLIVLRIYFRSHGLAFDKVLTRDALRVSLPLLPASLLYIPCVSYDTIVLAKVGTLSELGIYNVGKNIGTYLYTVGYALYQVFEPVIYRAVSERNSKALVKTVVQLTLAIGFLVVVLNAVLPQVVAYLTNNRFNNAVPYARILLLSSGLMVLFSVGDAILGALQKTKTILWIHATAAVLCLVSHTYSATHWGHIGVAWSTVLVFGYVFLMSAAIGFYELKRATPAAFKLQTA</sequence>
<keyword evidence="4 6" id="KW-1133">Transmembrane helix</keyword>
<feature type="transmembrane region" description="Helical" evidence="6">
    <location>
        <begin position="27"/>
        <end position="47"/>
    </location>
</feature>
<comment type="caution">
    <text evidence="7">The sequence shown here is derived from an EMBL/GenBank/DDBJ whole genome shotgun (WGS) entry which is preliminary data.</text>
</comment>
<accession>A0A368JW84</accession>
<reference evidence="7 8" key="1">
    <citation type="submission" date="2018-07" db="EMBL/GenBank/DDBJ databases">
        <title>Genome analysis of Larkinella rosea.</title>
        <authorList>
            <person name="Zhou Z."/>
            <person name="Wang G."/>
        </authorList>
    </citation>
    <scope>NUCLEOTIDE SEQUENCE [LARGE SCALE GENOMIC DNA]</scope>
    <source>
        <strain evidence="8">zzj9</strain>
    </source>
</reference>
<feature type="transmembrane region" description="Helical" evidence="6">
    <location>
        <begin position="399"/>
        <end position="423"/>
    </location>
</feature>
<gene>
    <name evidence="7" type="ORF">DUE52_04485</name>
</gene>
<keyword evidence="2" id="KW-1003">Cell membrane</keyword>
<dbReference type="Proteomes" id="UP000253383">
    <property type="component" value="Unassembled WGS sequence"/>
</dbReference>
<dbReference type="PANTHER" id="PTHR30250:SF11">
    <property type="entry name" value="O-ANTIGEN TRANSPORTER-RELATED"/>
    <property type="match status" value="1"/>
</dbReference>
<feature type="transmembrane region" description="Helical" evidence="6">
    <location>
        <begin position="234"/>
        <end position="255"/>
    </location>
</feature>
<evidence type="ECO:0000256" key="5">
    <source>
        <dbReference type="ARBA" id="ARBA00023136"/>
    </source>
</evidence>
<keyword evidence="5 6" id="KW-0472">Membrane</keyword>
<dbReference type="Pfam" id="PF01943">
    <property type="entry name" value="Polysacc_synt"/>
    <property type="match status" value="1"/>
</dbReference>
<proteinExistence type="predicted"/>
<dbReference type="OrthoDB" id="1495589at2"/>
<dbReference type="InterPro" id="IPR050833">
    <property type="entry name" value="Poly_Biosynth_Transport"/>
</dbReference>
<feature type="transmembrane region" description="Helical" evidence="6">
    <location>
        <begin position="101"/>
        <end position="125"/>
    </location>
</feature>
<keyword evidence="3 6" id="KW-0812">Transmembrane</keyword>
<organism evidence="7 8">
    <name type="scientific">Larkinella punicea</name>
    <dbReference type="NCBI Taxonomy" id="2315727"/>
    <lineage>
        <taxon>Bacteria</taxon>
        <taxon>Pseudomonadati</taxon>
        <taxon>Bacteroidota</taxon>
        <taxon>Cytophagia</taxon>
        <taxon>Cytophagales</taxon>
        <taxon>Spirosomataceae</taxon>
        <taxon>Larkinella</taxon>
    </lineage>
</organism>